<feature type="region of interest" description="Disordered" evidence="1">
    <location>
        <begin position="1"/>
        <end position="73"/>
    </location>
</feature>
<feature type="compositionally biased region" description="Low complexity" evidence="1">
    <location>
        <begin position="1"/>
        <end position="21"/>
    </location>
</feature>
<reference evidence="2" key="1">
    <citation type="submission" date="2020-02" db="EMBL/GenBank/DDBJ databases">
        <authorList>
            <person name="Meier V. D."/>
        </authorList>
    </citation>
    <scope>NUCLEOTIDE SEQUENCE</scope>
    <source>
        <strain evidence="2">AVDCRST_MAG54</strain>
    </source>
</reference>
<gene>
    <name evidence="2" type="ORF">AVDCRST_MAG54-3496</name>
</gene>
<feature type="compositionally biased region" description="Basic residues" evidence="1">
    <location>
        <begin position="64"/>
        <end position="73"/>
    </location>
</feature>
<proteinExistence type="predicted"/>
<organism evidence="2">
    <name type="scientific">uncultured Actinomycetospora sp</name>
    <dbReference type="NCBI Taxonomy" id="1135996"/>
    <lineage>
        <taxon>Bacteria</taxon>
        <taxon>Bacillati</taxon>
        <taxon>Actinomycetota</taxon>
        <taxon>Actinomycetes</taxon>
        <taxon>Pseudonocardiales</taxon>
        <taxon>Pseudonocardiaceae</taxon>
        <taxon>Actinomycetospora</taxon>
        <taxon>environmental samples</taxon>
    </lineage>
</organism>
<protein>
    <submittedName>
        <fullName evidence="2">Uncharacterized protein</fullName>
    </submittedName>
</protein>
<evidence type="ECO:0000256" key="1">
    <source>
        <dbReference type="SAM" id="MobiDB-lite"/>
    </source>
</evidence>
<feature type="non-terminal residue" evidence="2">
    <location>
        <position position="1"/>
    </location>
</feature>
<dbReference type="EMBL" id="CADCTH010000445">
    <property type="protein sequence ID" value="CAA9279684.1"/>
    <property type="molecule type" value="Genomic_DNA"/>
</dbReference>
<feature type="compositionally biased region" description="Pro residues" evidence="1">
    <location>
        <begin position="22"/>
        <end position="32"/>
    </location>
</feature>
<feature type="non-terminal residue" evidence="2">
    <location>
        <position position="73"/>
    </location>
</feature>
<name>A0A6J4JJN9_9PSEU</name>
<evidence type="ECO:0000313" key="2">
    <source>
        <dbReference type="EMBL" id="CAA9279684.1"/>
    </source>
</evidence>
<dbReference type="AlphaFoldDB" id="A0A6J4JJN9"/>
<sequence length="73" mass="8075">TGPSSSRASPRPSPAASTAPPMTSPRPSPPPWARSEDWRSPRSPRTRLGVGVRGRRGSDPEVGRRRRRQARRH</sequence>
<accession>A0A6J4JJN9</accession>